<sequence>MTQASHVALRIDISDSDNSKFMSEIDLPIKSEEGFKEEIQDYQQPEYCPRPITFPPIKEELPVKTPRKPNIVKSIRTLWYLSDKMQGSDIQFSSN</sequence>
<proteinExistence type="predicted"/>
<dbReference type="EMBL" id="OB796862">
    <property type="protein sequence ID" value="CAD7433864.1"/>
    <property type="molecule type" value="Genomic_DNA"/>
</dbReference>
<accession>A0A7R9EJI9</accession>
<reference evidence="1" key="1">
    <citation type="submission" date="2020-11" db="EMBL/GenBank/DDBJ databases">
        <authorList>
            <person name="Tran Van P."/>
        </authorList>
    </citation>
    <scope>NUCLEOTIDE SEQUENCE</scope>
</reference>
<organism evidence="1">
    <name type="scientific">Timema monikensis</name>
    <dbReference type="NCBI Taxonomy" id="170555"/>
    <lineage>
        <taxon>Eukaryota</taxon>
        <taxon>Metazoa</taxon>
        <taxon>Ecdysozoa</taxon>
        <taxon>Arthropoda</taxon>
        <taxon>Hexapoda</taxon>
        <taxon>Insecta</taxon>
        <taxon>Pterygota</taxon>
        <taxon>Neoptera</taxon>
        <taxon>Polyneoptera</taxon>
        <taxon>Phasmatodea</taxon>
        <taxon>Timematodea</taxon>
        <taxon>Timematoidea</taxon>
        <taxon>Timematidae</taxon>
        <taxon>Timema</taxon>
    </lineage>
</organism>
<evidence type="ECO:0000313" key="1">
    <source>
        <dbReference type="EMBL" id="CAD7433864.1"/>
    </source>
</evidence>
<name>A0A7R9EJI9_9NEOP</name>
<gene>
    <name evidence="1" type="ORF">TMSB3V08_LOCUS10528</name>
</gene>
<protein>
    <submittedName>
        <fullName evidence="1">Uncharacterized protein</fullName>
    </submittedName>
</protein>
<dbReference type="AlphaFoldDB" id="A0A7R9EJI9"/>